<feature type="transmembrane region" description="Helical" evidence="1">
    <location>
        <begin position="155"/>
        <end position="173"/>
    </location>
</feature>
<dbReference type="RefSeq" id="WP_219316714.1">
    <property type="nucleotide sequence ID" value="NZ_JAHWYN010000005.1"/>
</dbReference>
<reference evidence="2 3" key="1">
    <citation type="submission" date="2021-07" db="EMBL/GenBank/DDBJ databases">
        <title>Flavobacterium sp. nov. isolated from sediment on the Taihu Lake.</title>
        <authorList>
            <person name="Qu J.-H."/>
        </authorList>
    </citation>
    <scope>NUCLEOTIDE SEQUENCE [LARGE SCALE GENOMIC DNA]</scope>
    <source>
        <strain evidence="2 3">NAS39</strain>
    </source>
</reference>
<proteinExistence type="predicted"/>
<organism evidence="2 3">
    <name type="scientific">Flavobacterium taihuense</name>
    <dbReference type="NCBI Taxonomy" id="2857508"/>
    <lineage>
        <taxon>Bacteria</taxon>
        <taxon>Pseudomonadati</taxon>
        <taxon>Bacteroidota</taxon>
        <taxon>Flavobacteriia</taxon>
        <taxon>Flavobacteriales</taxon>
        <taxon>Flavobacteriaceae</taxon>
        <taxon>Flavobacterium</taxon>
    </lineage>
</organism>
<evidence type="ECO:0000313" key="3">
    <source>
        <dbReference type="Proteomes" id="UP000812031"/>
    </source>
</evidence>
<accession>A0ABS6XWG0</accession>
<sequence length="176" mass="20118">MKVSICLFAWLLGVFIAFNMYHSFMKASENQQIISNNHKKNKVFANINKSAEYPYFSRVSDLFIHNLCVAFLLSIGGLFTAGSLSIIVLVYNGFLATSTILYVSNYQKLTFILSRLWHAPFEIVALIWFASIGLSGATLFSRFLKKEKILFYDLYLFKSVWKPMILLFIAALIEAI</sequence>
<comment type="caution">
    <text evidence="2">The sequence shown here is derived from an EMBL/GenBank/DDBJ whole genome shotgun (WGS) entry which is preliminary data.</text>
</comment>
<keyword evidence="1" id="KW-0812">Transmembrane</keyword>
<feature type="transmembrane region" description="Helical" evidence="1">
    <location>
        <begin position="86"/>
        <end position="103"/>
    </location>
</feature>
<gene>
    <name evidence="2" type="ORF">KZH69_06845</name>
</gene>
<dbReference type="EMBL" id="JAHWYN010000005">
    <property type="protein sequence ID" value="MBW4360198.1"/>
    <property type="molecule type" value="Genomic_DNA"/>
</dbReference>
<feature type="transmembrane region" description="Helical" evidence="1">
    <location>
        <begin position="62"/>
        <end position="79"/>
    </location>
</feature>
<dbReference type="Proteomes" id="UP000812031">
    <property type="component" value="Unassembled WGS sequence"/>
</dbReference>
<dbReference type="Pfam" id="PF01944">
    <property type="entry name" value="SpoIIM"/>
    <property type="match status" value="1"/>
</dbReference>
<evidence type="ECO:0000256" key="1">
    <source>
        <dbReference type="SAM" id="Phobius"/>
    </source>
</evidence>
<evidence type="ECO:0000313" key="2">
    <source>
        <dbReference type="EMBL" id="MBW4360198.1"/>
    </source>
</evidence>
<feature type="transmembrane region" description="Helical" evidence="1">
    <location>
        <begin position="123"/>
        <end position="143"/>
    </location>
</feature>
<keyword evidence="1" id="KW-1133">Transmembrane helix</keyword>
<keyword evidence="1" id="KW-0472">Membrane</keyword>
<dbReference type="InterPro" id="IPR002798">
    <property type="entry name" value="SpoIIM-like"/>
</dbReference>
<protein>
    <submittedName>
        <fullName evidence="2">Stage II sporulation protein M</fullName>
    </submittedName>
</protein>
<name>A0ABS6XWG0_9FLAO</name>
<keyword evidence="3" id="KW-1185">Reference proteome</keyword>